<protein>
    <submittedName>
        <fullName evidence="4">Uncharacterized protein (TIGR01777 family)</fullName>
    </submittedName>
</protein>
<feature type="domain" description="NAD-dependent epimerase/dehydratase" evidence="2">
    <location>
        <begin position="5"/>
        <end position="215"/>
    </location>
</feature>
<dbReference type="CDD" id="cd05242">
    <property type="entry name" value="SDR_a8"/>
    <property type="match status" value="1"/>
</dbReference>
<dbReference type="PANTHER" id="PTHR11092:SF0">
    <property type="entry name" value="EPIMERASE FAMILY PROTEIN SDR39U1"/>
    <property type="match status" value="1"/>
</dbReference>
<evidence type="ECO:0000259" key="2">
    <source>
        <dbReference type="Pfam" id="PF01370"/>
    </source>
</evidence>
<dbReference type="PANTHER" id="PTHR11092">
    <property type="entry name" value="SUGAR NUCLEOTIDE EPIMERASE RELATED"/>
    <property type="match status" value="1"/>
</dbReference>
<dbReference type="NCBIfam" id="TIGR01777">
    <property type="entry name" value="yfcH"/>
    <property type="match status" value="1"/>
</dbReference>
<dbReference type="InterPro" id="IPR010099">
    <property type="entry name" value="SDR39U1"/>
</dbReference>
<gene>
    <name evidence="4" type="ORF">J2Z69_001654</name>
</gene>
<reference evidence="4 5" key="1">
    <citation type="submission" date="2021-03" db="EMBL/GenBank/DDBJ databases">
        <title>Genomic Encyclopedia of Type Strains, Phase IV (KMG-IV): sequencing the most valuable type-strain genomes for metagenomic binning, comparative biology and taxonomic classification.</title>
        <authorList>
            <person name="Goeker M."/>
        </authorList>
    </citation>
    <scope>NUCLEOTIDE SEQUENCE [LARGE SCALE GENOMIC DNA]</scope>
    <source>
        <strain evidence="4 5">DSM 26806</strain>
    </source>
</reference>
<proteinExistence type="inferred from homology"/>
<dbReference type="InterPro" id="IPR013549">
    <property type="entry name" value="DUF1731"/>
</dbReference>
<dbReference type="SUPFAM" id="SSF51735">
    <property type="entry name" value="NAD(P)-binding Rossmann-fold domains"/>
    <property type="match status" value="1"/>
</dbReference>
<dbReference type="Pfam" id="PF01370">
    <property type="entry name" value="Epimerase"/>
    <property type="match status" value="1"/>
</dbReference>
<dbReference type="EMBL" id="JAGGLD010000002">
    <property type="protein sequence ID" value="MBP2000623.1"/>
    <property type="molecule type" value="Genomic_DNA"/>
</dbReference>
<evidence type="ECO:0000313" key="4">
    <source>
        <dbReference type="EMBL" id="MBP2000623.1"/>
    </source>
</evidence>
<dbReference type="Gene3D" id="3.40.50.720">
    <property type="entry name" value="NAD(P)-binding Rossmann-like Domain"/>
    <property type="match status" value="1"/>
</dbReference>
<evidence type="ECO:0000259" key="3">
    <source>
        <dbReference type="Pfam" id="PF08338"/>
    </source>
</evidence>
<dbReference type="RefSeq" id="WP_209860959.1">
    <property type="nucleotide sequence ID" value="NZ_JAGGLD010000002.1"/>
</dbReference>
<accession>A0ABS4JFY9</accession>
<evidence type="ECO:0000313" key="5">
    <source>
        <dbReference type="Proteomes" id="UP001519288"/>
    </source>
</evidence>
<dbReference type="InterPro" id="IPR001509">
    <property type="entry name" value="Epimerase_deHydtase"/>
</dbReference>
<feature type="domain" description="DUF1731" evidence="3">
    <location>
        <begin position="245"/>
        <end position="293"/>
    </location>
</feature>
<keyword evidence="5" id="KW-1185">Reference proteome</keyword>
<comment type="similarity">
    <text evidence="1">Belongs to the NAD(P)-dependent epimerase/dehydratase family. SDR39U1 subfamily.</text>
</comment>
<dbReference type="Proteomes" id="UP001519288">
    <property type="component" value="Unassembled WGS sequence"/>
</dbReference>
<sequence>MKGKIILAGGTGFVGTYFEQEFQKLGYEVILISRHPKSVSWDDAQAIRSALEGSEMLINLAGKSVNCRYHEANKKEIMDSRKRTTAILGQAVQACAVPPKLWLNSSTATIYRHAEDRPMTEEQGELGSGFSVEVAKAWEEMFFHYERPETRQVALRIAIVLGPHGGVIEPIRNLVRWGLGGPQGNGNQKFSWIHIADLFEIVRFIQAHEDITGVINCSSPNPITNRELMKQFREVLHVKVGLPSPAWMLEMGALFIGTETELVLKSRWVMPDRLERAGYVFKFPMIQETLRNIL</sequence>
<name>A0ABS4JFY9_9BACL</name>
<organism evidence="4 5">
    <name type="scientific">Paenibacillus shirakamiensis</name>
    <dbReference type="NCBI Taxonomy" id="1265935"/>
    <lineage>
        <taxon>Bacteria</taxon>
        <taxon>Bacillati</taxon>
        <taxon>Bacillota</taxon>
        <taxon>Bacilli</taxon>
        <taxon>Bacillales</taxon>
        <taxon>Paenibacillaceae</taxon>
        <taxon>Paenibacillus</taxon>
    </lineage>
</organism>
<evidence type="ECO:0000256" key="1">
    <source>
        <dbReference type="ARBA" id="ARBA00009353"/>
    </source>
</evidence>
<comment type="caution">
    <text evidence="4">The sequence shown here is derived from an EMBL/GenBank/DDBJ whole genome shotgun (WGS) entry which is preliminary data.</text>
</comment>
<dbReference type="InterPro" id="IPR036291">
    <property type="entry name" value="NAD(P)-bd_dom_sf"/>
</dbReference>
<dbReference type="Pfam" id="PF08338">
    <property type="entry name" value="DUF1731"/>
    <property type="match status" value="1"/>
</dbReference>